<evidence type="ECO:0000313" key="2">
    <source>
        <dbReference type="EMBL" id="ACZ29882.1"/>
    </source>
</evidence>
<reference evidence="3" key="1">
    <citation type="submission" date="2009-11" db="EMBL/GenBank/DDBJ databases">
        <title>The complete chromosome of Xylanimonas cellulosilytica DSM 15894.</title>
        <authorList>
            <consortium name="US DOE Joint Genome Institute (JGI-PGF)"/>
            <person name="Lucas S."/>
            <person name="Copeland A."/>
            <person name="Lapidus A."/>
            <person name="Glavina del Rio T."/>
            <person name="Dalin E."/>
            <person name="Tice H."/>
            <person name="Bruce D."/>
            <person name="Goodwin L."/>
            <person name="Pitluck S."/>
            <person name="Kyrpides N."/>
            <person name="Mavromatis K."/>
            <person name="Ivanova N."/>
            <person name="Mikhailova N."/>
            <person name="Foster B."/>
            <person name="Clum A."/>
            <person name="Brettin T."/>
            <person name="Detter J.C."/>
            <person name="Han C."/>
            <person name="Larimer F."/>
            <person name="Land M."/>
            <person name="Hauser L."/>
            <person name="Markowitz V."/>
            <person name="Cheng J.F."/>
            <person name="Hugenholtz P."/>
            <person name="Woyke T."/>
            <person name="Wu D."/>
            <person name="Gehrich-Schroeter G."/>
            <person name="Schneider S."/>
            <person name="Pukall S.R."/>
            <person name="Klenk H.P."/>
            <person name="Eisen J.A."/>
        </authorList>
    </citation>
    <scope>NUCLEOTIDE SEQUENCE [LARGE SCALE GENOMIC DNA]</scope>
    <source>
        <strain evidence="3">DSM 15894 / CECT 5975 / LMG 20990 / XIL07</strain>
    </source>
</reference>
<sequence>MSDVLERDAATLHRAIRHGNPLENVQLHQSTIQYLAGVLDARLLGGVAQHDEHAEEVAPTKAAELLGVSRPHVRRLMDEGTLPFRMVGTHHRIPLEAVTALREAERASMADGMAALSRLQDELGLSE</sequence>
<dbReference type="GO" id="GO:0003677">
    <property type="term" value="F:DNA binding"/>
    <property type="evidence" value="ECO:0007669"/>
    <property type="project" value="InterPro"/>
</dbReference>
<feature type="domain" description="Helix-turn-helix" evidence="1">
    <location>
        <begin position="61"/>
        <end position="104"/>
    </location>
</feature>
<gene>
    <name evidence="2" type="ordered locus">Xcel_0848</name>
</gene>
<dbReference type="HOGENOM" id="CLU_106726_4_1_11"/>
<name>D1BY39_XYLCX</name>
<evidence type="ECO:0000313" key="3">
    <source>
        <dbReference type="Proteomes" id="UP000002255"/>
    </source>
</evidence>
<organism evidence="2 3">
    <name type="scientific">Xylanimonas cellulosilytica (strain DSM 15894 / JCM 12276 / CECT 5975 / KCTC 9989 / LMG 20990 / NBRC 107835 / XIL07)</name>
    <dbReference type="NCBI Taxonomy" id="446471"/>
    <lineage>
        <taxon>Bacteria</taxon>
        <taxon>Bacillati</taxon>
        <taxon>Actinomycetota</taxon>
        <taxon>Actinomycetes</taxon>
        <taxon>Micrococcales</taxon>
        <taxon>Promicromonosporaceae</taxon>
        <taxon>Xylanimonas</taxon>
    </lineage>
</organism>
<dbReference type="eggNOG" id="ENOG5030J6B">
    <property type="taxonomic scope" value="Bacteria"/>
</dbReference>
<reference evidence="2 3" key="2">
    <citation type="journal article" date="2010" name="Stand. Genomic Sci.">
        <title>Complete genome sequence of Xylanimonas cellulosilytica type strain (XIL07).</title>
        <authorList>
            <person name="Foster B."/>
            <person name="Pukall R."/>
            <person name="Abt B."/>
            <person name="Nolan M."/>
            <person name="Glavina Del Rio T."/>
            <person name="Chen F."/>
            <person name="Lucas S."/>
            <person name="Tice H."/>
            <person name="Pitluck S."/>
            <person name="Cheng J.-F."/>
            <person name="Chertkov O."/>
            <person name="Brettin T."/>
            <person name="Han C."/>
            <person name="Detter J.C."/>
            <person name="Bruce D."/>
            <person name="Goodwin L."/>
            <person name="Ivanova N."/>
            <person name="Mavromatis K."/>
            <person name="Pati A."/>
            <person name="Mikhailova N."/>
            <person name="Chen A."/>
            <person name="Palaniappan K."/>
            <person name="Land M."/>
            <person name="Hauser L."/>
            <person name="Chang Y.-J."/>
            <person name="Jeffries C.D."/>
            <person name="Chain P."/>
            <person name="Rohde M."/>
            <person name="Goeker M."/>
            <person name="Bristow J."/>
            <person name="Eisen J.A."/>
            <person name="Markowitz V."/>
            <person name="Hugenholtz P."/>
            <person name="Kyrpides N.C."/>
            <person name="Klenk H.-P."/>
            <person name="Lapidus A."/>
        </authorList>
    </citation>
    <scope>NUCLEOTIDE SEQUENCE [LARGE SCALE GENOMIC DNA]</scope>
    <source>
        <strain evidence="3">DSM 15894 / CECT 5975 / LMG 20990 / XIL07</strain>
    </source>
</reference>
<dbReference type="EMBL" id="CP001821">
    <property type="protein sequence ID" value="ACZ29882.1"/>
    <property type="molecule type" value="Genomic_DNA"/>
</dbReference>
<dbReference type="Proteomes" id="UP000002255">
    <property type="component" value="Chromosome"/>
</dbReference>
<proteinExistence type="predicted"/>
<dbReference type="KEGG" id="xce:Xcel_0848"/>
<keyword evidence="3" id="KW-1185">Reference proteome</keyword>
<protein>
    <submittedName>
        <fullName evidence="2">DNA binding domain protein, excisionase family</fullName>
    </submittedName>
</protein>
<evidence type="ECO:0000259" key="1">
    <source>
        <dbReference type="Pfam" id="PF12728"/>
    </source>
</evidence>
<dbReference type="RefSeq" id="WP_012877624.1">
    <property type="nucleotide sequence ID" value="NC_013530.1"/>
</dbReference>
<dbReference type="InterPro" id="IPR041657">
    <property type="entry name" value="HTH_17"/>
</dbReference>
<dbReference type="Pfam" id="PF12728">
    <property type="entry name" value="HTH_17"/>
    <property type="match status" value="1"/>
</dbReference>
<accession>D1BY39</accession>
<dbReference type="NCBIfam" id="TIGR01764">
    <property type="entry name" value="excise"/>
    <property type="match status" value="1"/>
</dbReference>
<dbReference type="STRING" id="446471.Xcel_0848"/>
<dbReference type="AlphaFoldDB" id="D1BY39"/>
<dbReference type="InterPro" id="IPR010093">
    <property type="entry name" value="SinI_DNA-bd"/>
</dbReference>